<evidence type="ECO:0000256" key="1">
    <source>
        <dbReference type="SAM" id="Phobius"/>
    </source>
</evidence>
<feature type="transmembrane region" description="Helical" evidence="1">
    <location>
        <begin position="6"/>
        <end position="22"/>
    </location>
</feature>
<dbReference type="OrthoDB" id="82335at2"/>
<keyword evidence="1" id="KW-1133">Transmembrane helix</keyword>
<feature type="transmembrane region" description="Helical" evidence="1">
    <location>
        <begin position="124"/>
        <end position="143"/>
    </location>
</feature>
<dbReference type="Proteomes" id="UP000002754">
    <property type="component" value="Unassembled WGS sequence"/>
</dbReference>
<feature type="transmembrane region" description="Helical" evidence="1">
    <location>
        <begin position="326"/>
        <end position="345"/>
    </location>
</feature>
<keyword evidence="1" id="KW-0812">Transmembrane</keyword>
<name>A0A094WGB2_ALKAL</name>
<organism evidence="2 4">
    <name type="scientific">Alkalihalobacillus alcalophilus ATCC 27647 = CGMCC 1.3604</name>
    <dbReference type="NCBI Taxonomy" id="1218173"/>
    <lineage>
        <taxon>Bacteria</taxon>
        <taxon>Bacillati</taxon>
        <taxon>Bacillota</taxon>
        <taxon>Bacilli</taxon>
        <taxon>Bacillales</taxon>
        <taxon>Bacillaceae</taxon>
        <taxon>Alkalihalobacillus</taxon>
    </lineage>
</organism>
<sequence>MNRNNLVAFFLAFIPGGSFFYLRRPIMALIYVMPFTILFSFGIIMVFDLGYIAGEALIAFFLAMCVWFVQFIHSVINVLRNQSYEPTEGEVQQKTDDSERLFITFMSLIPGLGHMQLGLMNRGLTLMVAFFGLITMVIFTTVLTGQGVFIVFLGLLPIIWIFNLFDVIQFVNKKGKGEELVDRSILEDIEANRIGRKSKPIAMLFAIFPGAGHLYLGLQRRGLQLMALFLIGLFLMDLLRLTMFLFLIPIIWFYSFFDALQKVAQYDENLKDVPIFTAFQNYQKWIGIGAILLGGYYLFDQVLIHALAPTFEQHFGMDLRFWFYNYFQTFIVCTLLIAAGVYLLSGSKKQEKKDREGESEI</sequence>
<accession>A0A094WGB2</accession>
<feature type="transmembrane region" description="Helical" evidence="1">
    <location>
        <begin position="285"/>
        <end position="306"/>
    </location>
</feature>
<dbReference type="AlphaFoldDB" id="A0A094WGB2"/>
<proteinExistence type="predicted"/>
<feature type="transmembrane region" description="Helical" evidence="1">
    <location>
        <begin position="29"/>
        <end position="52"/>
    </location>
</feature>
<dbReference type="Proteomes" id="UP000297014">
    <property type="component" value="Unassembled WGS sequence"/>
</dbReference>
<evidence type="ECO:0000313" key="3">
    <source>
        <dbReference type="EMBL" id="THG90487.1"/>
    </source>
</evidence>
<dbReference type="RefSeq" id="WP_003321985.1">
    <property type="nucleotide sequence ID" value="NZ_ALPT02000101.1"/>
</dbReference>
<dbReference type="eggNOG" id="ENOG50331RK">
    <property type="taxonomic scope" value="Bacteria"/>
</dbReference>
<evidence type="ECO:0000313" key="2">
    <source>
        <dbReference type="EMBL" id="KGA95816.1"/>
    </source>
</evidence>
<feature type="transmembrane region" description="Helical" evidence="1">
    <location>
        <begin position="224"/>
        <end position="254"/>
    </location>
</feature>
<dbReference type="EMBL" id="JALP01000144">
    <property type="protein sequence ID" value="THG90487.1"/>
    <property type="molecule type" value="Genomic_DNA"/>
</dbReference>
<keyword evidence="1" id="KW-0472">Membrane</keyword>
<evidence type="ECO:0000313" key="5">
    <source>
        <dbReference type="Proteomes" id="UP000297014"/>
    </source>
</evidence>
<reference evidence="2 4" key="1">
    <citation type="journal article" date="2014" name="Genome Announc.">
        <title>Draft Genome Sequence of Bacillus alcalophilus AV1934, a Classic Alkaliphile Isolated from Human Feces in 1934.</title>
        <authorList>
            <person name="Attie O."/>
            <person name="Jayaprakash A."/>
            <person name="Shah H."/>
            <person name="Paulsen I.T."/>
            <person name="Morino M."/>
            <person name="Takahashi Y."/>
            <person name="Narumi I."/>
            <person name="Sachidanandam R."/>
            <person name="Satoh K."/>
            <person name="Ito M."/>
            <person name="Krulwich T.A."/>
        </authorList>
    </citation>
    <scope>NUCLEOTIDE SEQUENCE [LARGE SCALE GENOMIC DNA]</scope>
    <source>
        <strain evidence="2 4">AV1934</strain>
    </source>
</reference>
<protein>
    <submittedName>
        <fullName evidence="2">Multi-TM2 domain-containing protein</fullName>
    </submittedName>
</protein>
<dbReference type="STRING" id="1218173.BALCAV_0220110"/>
<feature type="transmembrane region" description="Helical" evidence="1">
    <location>
        <begin position="149"/>
        <end position="168"/>
    </location>
</feature>
<comment type="caution">
    <text evidence="2">The sequence shown here is derived from an EMBL/GenBank/DDBJ whole genome shotgun (WGS) entry which is preliminary data.</text>
</comment>
<gene>
    <name evidence="3" type="ORF">AJ85_10475</name>
    <name evidence="2" type="ORF">BALCAV_0220110</name>
</gene>
<evidence type="ECO:0000313" key="4">
    <source>
        <dbReference type="Proteomes" id="UP000002754"/>
    </source>
</evidence>
<feature type="transmembrane region" description="Helical" evidence="1">
    <location>
        <begin position="201"/>
        <end position="218"/>
    </location>
</feature>
<feature type="transmembrane region" description="Helical" evidence="1">
    <location>
        <begin position="58"/>
        <end position="79"/>
    </location>
</feature>
<reference evidence="3 5" key="2">
    <citation type="submission" date="2014-01" db="EMBL/GenBank/DDBJ databases">
        <title>Draft genome sequencing of Bacillus alcalophilus CGMCC 1.3604.</title>
        <authorList>
            <person name="Yang J."/>
            <person name="Diao L."/>
            <person name="Yang S."/>
        </authorList>
    </citation>
    <scope>NUCLEOTIDE SEQUENCE [LARGE SCALE GENOMIC DNA]</scope>
    <source>
        <strain evidence="3 5">CGMCC 1.3604</strain>
    </source>
</reference>
<keyword evidence="4" id="KW-1185">Reference proteome</keyword>
<dbReference type="EMBL" id="ALPT02000101">
    <property type="protein sequence ID" value="KGA95816.1"/>
    <property type="molecule type" value="Genomic_DNA"/>
</dbReference>